<organism evidence="2 3">
    <name type="scientific">Roridomyces roridus</name>
    <dbReference type="NCBI Taxonomy" id="1738132"/>
    <lineage>
        <taxon>Eukaryota</taxon>
        <taxon>Fungi</taxon>
        <taxon>Dikarya</taxon>
        <taxon>Basidiomycota</taxon>
        <taxon>Agaricomycotina</taxon>
        <taxon>Agaricomycetes</taxon>
        <taxon>Agaricomycetidae</taxon>
        <taxon>Agaricales</taxon>
        <taxon>Marasmiineae</taxon>
        <taxon>Mycenaceae</taxon>
        <taxon>Roridomyces</taxon>
    </lineage>
</organism>
<name>A0AAD7B7D7_9AGAR</name>
<feature type="transmembrane region" description="Helical" evidence="1">
    <location>
        <begin position="72"/>
        <end position="90"/>
    </location>
</feature>
<dbReference type="Proteomes" id="UP001221142">
    <property type="component" value="Unassembled WGS sequence"/>
</dbReference>
<reference evidence="2" key="1">
    <citation type="submission" date="2023-03" db="EMBL/GenBank/DDBJ databases">
        <title>Massive genome expansion in bonnet fungi (Mycena s.s.) driven by repeated elements and novel gene families across ecological guilds.</title>
        <authorList>
            <consortium name="Lawrence Berkeley National Laboratory"/>
            <person name="Harder C.B."/>
            <person name="Miyauchi S."/>
            <person name="Viragh M."/>
            <person name="Kuo A."/>
            <person name="Thoen E."/>
            <person name="Andreopoulos B."/>
            <person name="Lu D."/>
            <person name="Skrede I."/>
            <person name="Drula E."/>
            <person name="Henrissat B."/>
            <person name="Morin E."/>
            <person name="Kohler A."/>
            <person name="Barry K."/>
            <person name="LaButti K."/>
            <person name="Morin E."/>
            <person name="Salamov A."/>
            <person name="Lipzen A."/>
            <person name="Mereny Z."/>
            <person name="Hegedus B."/>
            <person name="Baldrian P."/>
            <person name="Stursova M."/>
            <person name="Weitz H."/>
            <person name="Taylor A."/>
            <person name="Grigoriev I.V."/>
            <person name="Nagy L.G."/>
            <person name="Martin F."/>
            <person name="Kauserud H."/>
        </authorList>
    </citation>
    <scope>NUCLEOTIDE SEQUENCE</scope>
    <source>
        <strain evidence="2">9284</strain>
    </source>
</reference>
<keyword evidence="3" id="KW-1185">Reference proteome</keyword>
<evidence type="ECO:0000256" key="1">
    <source>
        <dbReference type="SAM" id="Phobius"/>
    </source>
</evidence>
<keyword evidence="1" id="KW-0472">Membrane</keyword>
<comment type="caution">
    <text evidence="2">The sequence shown here is derived from an EMBL/GenBank/DDBJ whole genome shotgun (WGS) entry which is preliminary data.</text>
</comment>
<protein>
    <submittedName>
        <fullName evidence="2">Uncharacterized protein</fullName>
    </submittedName>
</protein>
<evidence type="ECO:0000313" key="2">
    <source>
        <dbReference type="EMBL" id="KAJ7612988.1"/>
    </source>
</evidence>
<keyword evidence="1" id="KW-1133">Transmembrane helix</keyword>
<evidence type="ECO:0000313" key="3">
    <source>
        <dbReference type="Proteomes" id="UP001221142"/>
    </source>
</evidence>
<dbReference type="AlphaFoldDB" id="A0AAD7B7D7"/>
<keyword evidence="1" id="KW-0812">Transmembrane</keyword>
<accession>A0AAD7B7D7</accession>
<sequence>MAPRSSGIKSLIARQVGVDLEPSDATQPLASSIADNNPACILDPSADNPCPTPGGSPTTGIPDPNTLSTGDYATITALAFLAVFLTLRALRFWLAVRMLDGTGKVLDGRAESGGVVASMNAGPPEMDSEKKKTSFWGKLCWSKRL</sequence>
<proteinExistence type="predicted"/>
<dbReference type="EMBL" id="JARKIF010000029">
    <property type="protein sequence ID" value="KAJ7612988.1"/>
    <property type="molecule type" value="Genomic_DNA"/>
</dbReference>
<gene>
    <name evidence="2" type="ORF">FB45DRAFT_1065126</name>
</gene>